<dbReference type="PANTHER" id="PTHR35149">
    <property type="entry name" value="SLL5132 PROTEIN"/>
    <property type="match status" value="1"/>
</dbReference>
<dbReference type="AlphaFoldDB" id="A0A850P4D0"/>
<dbReference type="Proteomes" id="UP000522590">
    <property type="component" value="Unassembled WGS sequence"/>
</dbReference>
<dbReference type="InterPro" id="IPR011089">
    <property type="entry name" value="GmrSD_C"/>
</dbReference>
<comment type="caution">
    <text evidence="4">The sequence shown here is derived from an EMBL/GenBank/DDBJ whole genome shotgun (WGS) entry which is preliminary data.</text>
</comment>
<sequence>MKMVDTKVQTAQDLWEQKTRLDIPSYQRPYVWQPEDVRKFLQDIDNAMKAEQPHYFIGTLITTNTAATEVEPPCYELIDGQQRLTTLMLIFLAFIRVLEPKKSDRRLALLHDELKEFLYDPTECDELRLHFAIREQVRNLFRAWLSGQFEAGSGDAYVKDLSGGLKTAQDFLKSKTDDELCNFASYLFNRVSWVNNIVPQGTDFNRLFTALNTSGVQLEASDIIKARLLELIPDRRMDYDAVWQACENMNGFFERNLRDVFPHVTWENYSYDDLKTFNPDNFRLEGCRPGQTAAMTLSDIVAQESVPGTQGREPEKEDGEDENVLTRATSILTFPQLLLHTLRIYRHQQGQNDIKTVDPDRLNERFAKFLDECRASPTEGKTGAEKACDFIKCLWTVRHQFDQWVMKRVADPQSGQTIMFRAQIRDIVKDGKKRLSRATPTADGWAGALEQLQTVLYFTGDHSAQYWLTPFLGWLVAHRLEDKSQLRPDVQVLGLLERLDNRLSCLADLNAEGRQESGLSNQKQASFDLLSGDWSCPGTFMYKAAGSIIDGLMQRKYPDITHYWFQKLEYILWKKARDGMVPALPDRDAENRFRRYRIVSRNSVEHVYPQTPRNLPGLEEEILHCFGNLALLNAGENSAYGNQSLTDKENEFFEKGGRTGRYDSLKLAWLFSITKNMKIDSSLETVNRMAAMIQDHQERMQAFFIEYYEADRPSPTRQHCHL</sequence>
<gene>
    <name evidence="4" type="ORF">HUK81_17220</name>
</gene>
<evidence type="ECO:0000259" key="3">
    <source>
        <dbReference type="Pfam" id="PF07510"/>
    </source>
</evidence>
<dbReference type="Pfam" id="PF07510">
    <property type="entry name" value="GmrSD_C"/>
    <property type="match status" value="1"/>
</dbReference>
<evidence type="ECO:0000256" key="1">
    <source>
        <dbReference type="SAM" id="MobiDB-lite"/>
    </source>
</evidence>
<evidence type="ECO:0000259" key="2">
    <source>
        <dbReference type="Pfam" id="PF03235"/>
    </source>
</evidence>
<accession>A0A850P4D0</accession>
<feature type="region of interest" description="Disordered" evidence="1">
    <location>
        <begin position="303"/>
        <end position="323"/>
    </location>
</feature>
<organism evidence="4 5">
    <name type="scientific">Komagataeibacter swingsii</name>
    <dbReference type="NCBI Taxonomy" id="215220"/>
    <lineage>
        <taxon>Bacteria</taxon>
        <taxon>Pseudomonadati</taxon>
        <taxon>Pseudomonadota</taxon>
        <taxon>Alphaproteobacteria</taxon>
        <taxon>Acetobacterales</taxon>
        <taxon>Acetobacteraceae</taxon>
        <taxon>Komagataeibacter</taxon>
    </lineage>
</organism>
<evidence type="ECO:0000313" key="4">
    <source>
        <dbReference type="EMBL" id="NVN38614.1"/>
    </source>
</evidence>
<evidence type="ECO:0000313" key="5">
    <source>
        <dbReference type="Proteomes" id="UP000522590"/>
    </source>
</evidence>
<proteinExistence type="predicted"/>
<name>A0A850P4D0_9PROT</name>
<protein>
    <submittedName>
        <fullName evidence="4">DUF262 domain-containing protein</fullName>
    </submittedName>
</protein>
<dbReference type="EMBL" id="JABXXS010000085">
    <property type="protein sequence ID" value="NVN38614.1"/>
    <property type="molecule type" value="Genomic_DNA"/>
</dbReference>
<dbReference type="Pfam" id="PF03235">
    <property type="entry name" value="GmrSD_N"/>
    <property type="match status" value="1"/>
</dbReference>
<feature type="domain" description="GmrSD restriction endonucleases C-terminal" evidence="3">
    <location>
        <begin position="560"/>
        <end position="654"/>
    </location>
</feature>
<dbReference type="PANTHER" id="PTHR35149:SF2">
    <property type="entry name" value="DUF262 DOMAIN-CONTAINING PROTEIN"/>
    <property type="match status" value="1"/>
</dbReference>
<dbReference type="InterPro" id="IPR004919">
    <property type="entry name" value="GmrSD_N"/>
</dbReference>
<reference evidence="4 5" key="1">
    <citation type="submission" date="2020-06" db="EMBL/GenBank/DDBJ databases">
        <title>Description of novel acetic acid bacteria.</title>
        <authorList>
            <person name="Sombolestani A."/>
        </authorList>
    </citation>
    <scope>NUCLEOTIDE SEQUENCE [LARGE SCALE GENOMIC DNA]</scope>
    <source>
        <strain evidence="4 5">LMG 25</strain>
    </source>
</reference>
<feature type="domain" description="GmrSD restriction endonucleases N-terminal" evidence="2">
    <location>
        <begin position="13"/>
        <end position="229"/>
    </location>
</feature>
<dbReference type="RefSeq" id="WP_176644106.1">
    <property type="nucleotide sequence ID" value="NZ_JABXXS010000085.1"/>
</dbReference>